<keyword evidence="1" id="KW-0732">Signal</keyword>
<feature type="signal peptide" evidence="1">
    <location>
        <begin position="1"/>
        <end position="16"/>
    </location>
</feature>
<accession>A0ABR1T5P0</accession>
<feature type="chain" id="PRO_5047048872" evidence="1">
    <location>
        <begin position="17"/>
        <end position="101"/>
    </location>
</feature>
<dbReference type="Gene3D" id="2.60.20.10">
    <property type="entry name" value="Crystallins"/>
    <property type="match status" value="1"/>
</dbReference>
<evidence type="ECO:0000313" key="2">
    <source>
        <dbReference type="EMBL" id="KAK8041346.1"/>
    </source>
</evidence>
<comment type="caution">
    <text evidence="2">The sequence shown here is derived from an EMBL/GenBank/DDBJ whole genome shotgun (WGS) entry which is preliminary data.</text>
</comment>
<dbReference type="GeneID" id="92098825"/>
<evidence type="ECO:0000313" key="3">
    <source>
        <dbReference type="Proteomes" id="UP001480595"/>
    </source>
</evidence>
<name>A0ABR1T5P0_9PEZI</name>
<dbReference type="EMBL" id="JAQQWL010000015">
    <property type="protein sequence ID" value="KAK8041346.1"/>
    <property type="molecule type" value="Genomic_DNA"/>
</dbReference>
<proteinExistence type="predicted"/>
<sequence>MQSSLAILAVAGAVAAKAIPRDDGPIAIAVGDALGSHEMSTKASRTSTSAWNDQITSIGPDAGTTCTIFENYGCSARSLGGIVNPGIYNLNDWNFNDIGTY</sequence>
<reference evidence="2 3" key="1">
    <citation type="submission" date="2023-01" db="EMBL/GenBank/DDBJ databases">
        <title>Analysis of 21 Apiospora genomes using comparative genomics revels a genus with tremendous synthesis potential of carbohydrate active enzymes and secondary metabolites.</title>
        <authorList>
            <person name="Sorensen T."/>
        </authorList>
    </citation>
    <scope>NUCLEOTIDE SEQUENCE [LARGE SCALE GENOMIC DNA]</scope>
    <source>
        <strain evidence="2 3">CBS 135458</strain>
    </source>
</reference>
<dbReference type="Proteomes" id="UP001480595">
    <property type="component" value="Unassembled WGS sequence"/>
</dbReference>
<evidence type="ECO:0000256" key="1">
    <source>
        <dbReference type="SAM" id="SignalP"/>
    </source>
</evidence>
<keyword evidence="3" id="KW-1185">Reference proteome</keyword>
<gene>
    <name evidence="2" type="ORF">PG994_014353</name>
</gene>
<dbReference type="RefSeq" id="XP_066708891.1">
    <property type="nucleotide sequence ID" value="XM_066865762.1"/>
</dbReference>
<protein>
    <submittedName>
        <fullName evidence="2">Uncharacterized protein</fullName>
    </submittedName>
</protein>
<organism evidence="2 3">
    <name type="scientific">Apiospora phragmitis</name>
    <dbReference type="NCBI Taxonomy" id="2905665"/>
    <lineage>
        <taxon>Eukaryota</taxon>
        <taxon>Fungi</taxon>
        <taxon>Dikarya</taxon>
        <taxon>Ascomycota</taxon>
        <taxon>Pezizomycotina</taxon>
        <taxon>Sordariomycetes</taxon>
        <taxon>Xylariomycetidae</taxon>
        <taxon>Amphisphaeriales</taxon>
        <taxon>Apiosporaceae</taxon>
        <taxon>Apiospora</taxon>
    </lineage>
</organism>